<evidence type="ECO:0000256" key="1">
    <source>
        <dbReference type="SAM" id="MobiDB-lite"/>
    </source>
</evidence>
<evidence type="ECO:0000313" key="3">
    <source>
        <dbReference type="EMBL" id="KAJ6605042.1"/>
    </source>
</evidence>
<gene>
    <name evidence="3" type="ORF">Bhyg_16439</name>
</gene>
<dbReference type="EMBL" id="WJQU01005882">
    <property type="protein sequence ID" value="KAJ6605042.1"/>
    <property type="molecule type" value="Genomic_DNA"/>
</dbReference>
<sequence>MTGLHLSLPSFSLSRLFLLLVTLIGFLSCNVKKTVNVLLIGKIVCQWCAMSTETTKKVRQRRQKKARQRRKKLFRNEAK</sequence>
<feature type="chain" id="PRO_5040295843" description="Secreted protein" evidence="2">
    <location>
        <begin position="30"/>
        <end position="79"/>
    </location>
</feature>
<accession>A0A9Q0MHG9</accession>
<reference evidence="3" key="1">
    <citation type="submission" date="2022-07" db="EMBL/GenBank/DDBJ databases">
        <authorList>
            <person name="Trinca V."/>
            <person name="Uliana J.V.C."/>
            <person name="Torres T.T."/>
            <person name="Ward R.J."/>
            <person name="Monesi N."/>
        </authorList>
    </citation>
    <scope>NUCLEOTIDE SEQUENCE</scope>
    <source>
        <strain evidence="3">HSMRA1968</strain>
        <tissue evidence="3">Whole embryos</tissue>
    </source>
</reference>
<comment type="caution">
    <text evidence="3">The sequence shown here is derived from an EMBL/GenBank/DDBJ whole genome shotgun (WGS) entry which is preliminary data.</text>
</comment>
<evidence type="ECO:0000313" key="4">
    <source>
        <dbReference type="Proteomes" id="UP001151699"/>
    </source>
</evidence>
<evidence type="ECO:0000256" key="2">
    <source>
        <dbReference type="SAM" id="SignalP"/>
    </source>
</evidence>
<evidence type="ECO:0008006" key="5">
    <source>
        <dbReference type="Google" id="ProtNLM"/>
    </source>
</evidence>
<feature type="signal peptide" evidence="2">
    <location>
        <begin position="1"/>
        <end position="29"/>
    </location>
</feature>
<dbReference type="AlphaFoldDB" id="A0A9Q0MHG9"/>
<keyword evidence="4" id="KW-1185">Reference proteome</keyword>
<feature type="region of interest" description="Disordered" evidence="1">
    <location>
        <begin position="58"/>
        <end position="79"/>
    </location>
</feature>
<feature type="compositionally biased region" description="Basic residues" evidence="1">
    <location>
        <begin position="58"/>
        <end position="73"/>
    </location>
</feature>
<proteinExistence type="predicted"/>
<organism evidence="3 4">
    <name type="scientific">Pseudolycoriella hygida</name>
    <dbReference type="NCBI Taxonomy" id="35572"/>
    <lineage>
        <taxon>Eukaryota</taxon>
        <taxon>Metazoa</taxon>
        <taxon>Ecdysozoa</taxon>
        <taxon>Arthropoda</taxon>
        <taxon>Hexapoda</taxon>
        <taxon>Insecta</taxon>
        <taxon>Pterygota</taxon>
        <taxon>Neoptera</taxon>
        <taxon>Endopterygota</taxon>
        <taxon>Diptera</taxon>
        <taxon>Nematocera</taxon>
        <taxon>Sciaroidea</taxon>
        <taxon>Sciaridae</taxon>
        <taxon>Pseudolycoriella</taxon>
    </lineage>
</organism>
<protein>
    <recommendedName>
        <fullName evidence="5">Secreted protein</fullName>
    </recommendedName>
</protein>
<name>A0A9Q0MHG9_9DIPT</name>
<dbReference type="Proteomes" id="UP001151699">
    <property type="component" value="Unassembled WGS sequence"/>
</dbReference>
<keyword evidence="2" id="KW-0732">Signal</keyword>